<accession>A0ACC1XU84</accession>
<organism evidence="1 2">
    <name type="scientific">Melia azedarach</name>
    <name type="common">Chinaberry tree</name>
    <dbReference type="NCBI Taxonomy" id="155640"/>
    <lineage>
        <taxon>Eukaryota</taxon>
        <taxon>Viridiplantae</taxon>
        <taxon>Streptophyta</taxon>
        <taxon>Embryophyta</taxon>
        <taxon>Tracheophyta</taxon>
        <taxon>Spermatophyta</taxon>
        <taxon>Magnoliopsida</taxon>
        <taxon>eudicotyledons</taxon>
        <taxon>Gunneridae</taxon>
        <taxon>Pentapetalae</taxon>
        <taxon>rosids</taxon>
        <taxon>malvids</taxon>
        <taxon>Sapindales</taxon>
        <taxon>Meliaceae</taxon>
        <taxon>Melia</taxon>
    </lineage>
</organism>
<dbReference type="EMBL" id="CM051400">
    <property type="protein sequence ID" value="KAJ4714736.1"/>
    <property type="molecule type" value="Genomic_DNA"/>
</dbReference>
<evidence type="ECO:0000313" key="1">
    <source>
        <dbReference type="EMBL" id="KAJ4714736.1"/>
    </source>
</evidence>
<sequence length="379" mass="43345">MDDTCEGCPLYSKSVAPTPPPLPGPATSYHRKGIVTNGSPLRGYSCVSISTKDLWERIFDSGYKADVIIYTDYDGIIYAHANVLGMASPVIKGMLKQSKFRARRRSLTIRGVPLDAVRVFVRFLYSSCYEKADMEDYVLHLLVLSHVFVVPLLKRECELQLEHGLLTNENVVDIFQLALLCDAPRLSLICHRMILRNFMTVSVSEGWKVMKRSHPVLEKELLESMIDEDNRQKERIRKLNERKIYLQLHEAMEALVHICRDGCRTIGPHDKDFKENQAPCTYAACKGLELLVRHFAGCKLRVPGKCIHCKRMWQLLELHSRLCANSDVCRVPLCRNFKDKIKKQSKKDEIKWRKLVEKILRTRSIGGAPFSSWALASPS</sequence>
<gene>
    <name evidence="1" type="ORF">OWV82_013177</name>
</gene>
<reference evidence="1 2" key="1">
    <citation type="journal article" date="2023" name="Science">
        <title>Complex scaffold remodeling in plant triterpene biosynthesis.</title>
        <authorList>
            <person name="De La Pena R."/>
            <person name="Hodgson H."/>
            <person name="Liu J.C."/>
            <person name="Stephenson M.J."/>
            <person name="Martin A.C."/>
            <person name="Owen C."/>
            <person name="Harkess A."/>
            <person name="Leebens-Mack J."/>
            <person name="Jimenez L.E."/>
            <person name="Osbourn A."/>
            <person name="Sattely E.S."/>
        </authorList>
    </citation>
    <scope>NUCLEOTIDE SEQUENCE [LARGE SCALE GENOMIC DNA]</scope>
    <source>
        <strain evidence="2">cv. JPN11</strain>
        <tissue evidence="1">Leaf</tissue>
    </source>
</reference>
<dbReference type="Proteomes" id="UP001164539">
    <property type="component" value="Chromosome 7"/>
</dbReference>
<protein>
    <submittedName>
        <fullName evidence="1">BTB/POZ and TAZ domain-containing protein</fullName>
    </submittedName>
</protein>
<name>A0ACC1XU84_MELAZ</name>
<proteinExistence type="predicted"/>
<evidence type="ECO:0000313" key="2">
    <source>
        <dbReference type="Proteomes" id="UP001164539"/>
    </source>
</evidence>
<comment type="caution">
    <text evidence="1">The sequence shown here is derived from an EMBL/GenBank/DDBJ whole genome shotgun (WGS) entry which is preliminary data.</text>
</comment>
<keyword evidence="2" id="KW-1185">Reference proteome</keyword>